<proteinExistence type="predicted"/>
<feature type="non-terminal residue" evidence="1">
    <location>
        <position position="66"/>
    </location>
</feature>
<comment type="caution">
    <text evidence="1">The sequence shown here is derived from an EMBL/GenBank/DDBJ whole genome shotgun (WGS) entry which is preliminary data.</text>
</comment>
<reference evidence="1 2" key="1">
    <citation type="submission" date="2024-02" db="EMBL/GenBank/DDBJ databases">
        <authorList>
            <person name="Vignale AGUSTIN F."/>
            <person name="Sosa J E."/>
            <person name="Modenutti C."/>
        </authorList>
    </citation>
    <scope>NUCLEOTIDE SEQUENCE [LARGE SCALE GENOMIC DNA]</scope>
</reference>
<accession>A0ABC8SFY8</accession>
<protein>
    <submittedName>
        <fullName evidence="1">Uncharacterized protein</fullName>
    </submittedName>
</protein>
<organism evidence="1 2">
    <name type="scientific">Ilex paraguariensis</name>
    <name type="common">yerba mate</name>
    <dbReference type="NCBI Taxonomy" id="185542"/>
    <lineage>
        <taxon>Eukaryota</taxon>
        <taxon>Viridiplantae</taxon>
        <taxon>Streptophyta</taxon>
        <taxon>Embryophyta</taxon>
        <taxon>Tracheophyta</taxon>
        <taxon>Spermatophyta</taxon>
        <taxon>Magnoliopsida</taxon>
        <taxon>eudicotyledons</taxon>
        <taxon>Gunneridae</taxon>
        <taxon>Pentapetalae</taxon>
        <taxon>asterids</taxon>
        <taxon>campanulids</taxon>
        <taxon>Aquifoliales</taxon>
        <taxon>Aquifoliaceae</taxon>
        <taxon>Ilex</taxon>
    </lineage>
</organism>
<evidence type="ECO:0000313" key="2">
    <source>
        <dbReference type="Proteomes" id="UP001642360"/>
    </source>
</evidence>
<dbReference type="AlphaFoldDB" id="A0ABC8SFY8"/>
<dbReference type="Proteomes" id="UP001642360">
    <property type="component" value="Unassembled WGS sequence"/>
</dbReference>
<gene>
    <name evidence="1" type="ORF">ILEXP_LOCUS24161</name>
</gene>
<evidence type="ECO:0000313" key="1">
    <source>
        <dbReference type="EMBL" id="CAK9155755.1"/>
    </source>
</evidence>
<dbReference type="EMBL" id="CAUOFW020002735">
    <property type="protein sequence ID" value="CAK9155755.1"/>
    <property type="molecule type" value="Genomic_DNA"/>
</dbReference>
<sequence>VRINDRETKDPHFTTEAIGKEKAIARDGIHGLHWLFSGCTWQYTSQWKQYNLSETVERQNPLERTH</sequence>
<keyword evidence="2" id="KW-1185">Reference proteome</keyword>
<feature type="non-terminal residue" evidence="1">
    <location>
        <position position="1"/>
    </location>
</feature>
<name>A0ABC8SFY8_9AQUA</name>